<keyword evidence="3" id="KW-1185">Reference proteome</keyword>
<feature type="region of interest" description="Disordered" evidence="1">
    <location>
        <begin position="229"/>
        <end position="278"/>
    </location>
</feature>
<dbReference type="PANTHER" id="PTHR13555:SF5">
    <property type="entry name" value="ZINC-FINGER OF A C2HC-TYPE"/>
    <property type="match status" value="1"/>
</dbReference>
<dbReference type="RefSeq" id="XP_029228067.1">
    <property type="nucleotide sequence ID" value="XM_029371833.1"/>
</dbReference>
<gene>
    <name evidence="2" type="ORF">Tco025E_04928</name>
</gene>
<dbReference type="Proteomes" id="UP000284403">
    <property type="component" value="Unassembled WGS sequence"/>
</dbReference>
<dbReference type="Pfam" id="PF13913">
    <property type="entry name" value="zf-C2HC_2"/>
    <property type="match status" value="2"/>
</dbReference>
<reference evidence="2 3" key="1">
    <citation type="journal article" date="2018" name="BMC Genomics">
        <title>Genomic comparison of Trypanosoma conorhini and Trypanosoma rangeli to Trypanosoma cruzi strains of high and low virulence.</title>
        <authorList>
            <person name="Bradwell K.R."/>
            <person name="Koparde V.N."/>
            <person name="Matveyev A.V."/>
            <person name="Serrano M.G."/>
            <person name="Alves J.M."/>
            <person name="Parikh H."/>
            <person name="Huang B."/>
            <person name="Lee V."/>
            <person name="Espinosa-Alvarez O."/>
            <person name="Ortiz P.A."/>
            <person name="Costa-Martins A.G."/>
            <person name="Teixeira M.M."/>
            <person name="Buck G.A."/>
        </authorList>
    </citation>
    <scope>NUCLEOTIDE SEQUENCE [LARGE SCALE GENOMIC DNA]</scope>
    <source>
        <strain evidence="2 3">025E</strain>
    </source>
</reference>
<evidence type="ECO:0000313" key="2">
    <source>
        <dbReference type="EMBL" id="RNF17189.1"/>
    </source>
</evidence>
<dbReference type="FunFam" id="3.30.160.60:FF:001258">
    <property type="entry name" value="Uncharacterized protein TCIL3000_10_13860"/>
    <property type="match status" value="1"/>
</dbReference>
<dbReference type="PANTHER" id="PTHR13555">
    <property type="entry name" value="C2H2 ZINC FINGER CGI-62-RELATED"/>
    <property type="match status" value="1"/>
</dbReference>
<dbReference type="GeneID" id="40318539"/>
<evidence type="ECO:0000256" key="1">
    <source>
        <dbReference type="SAM" id="MobiDB-lite"/>
    </source>
</evidence>
<dbReference type="EMBL" id="MKKU01000270">
    <property type="protein sequence ID" value="RNF17189.1"/>
    <property type="molecule type" value="Genomic_DNA"/>
</dbReference>
<comment type="caution">
    <text evidence="2">The sequence shown here is derived from an EMBL/GenBank/DDBJ whole genome shotgun (WGS) entry which is preliminary data.</text>
</comment>
<accession>A0A3S5IT99</accession>
<organism evidence="2 3">
    <name type="scientific">Trypanosoma conorhini</name>
    <dbReference type="NCBI Taxonomy" id="83891"/>
    <lineage>
        <taxon>Eukaryota</taxon>
        <taxon>Discoba</taxon>
        <taxon>Euglenozoa</taxon>
        <taxon>Kinetoplastea</taxon>
        <taxon>Metakinetoplastina</taxon>
        <taxon>Trypanosomatida</taxon>
        <taxon>Trypanosomatidae</taxon>
        <taxon>Trypanosoma</taxon>
    </lineage>
</organism>
<name>A0A3S5IT99_9TRYP</name>
<protein>
    <submittedName>
        <fullName evidence="2">Uncharacterized protein</fullName>
    </submittedName>
</protein>
<feature type="region of interest" description="Disordered" evidence="1">
    <location>
        <begin position="144"/>
        <end position="172"/>
    </location>
</feature>
<sequence>MPPRFRICPICQQGFGTASLPIHIPQCYEKAMKRWRLNPVGPMPSMPCLTTAPPRGGKSSIGGAACGTGVTGARSLRRNEAFASVPEYSEENVNLHPCSRCGRKFLFDRIAYHESVCRGNRKRKVFDSRKQRALVEDDGDFGSGAGYSYGSKGKRGKSKPSGFPAAAGVPKTHWREQHREFIEAIRAARSSTRGSRAMWGEPAVTAPRAPVGNRQRAPPAVLRHQKGMQMRQQRSPQTVEPFASRQQLSDRRAPPRRKYGSAFGGGGERFAGGGGLGGGGPVRILNDNTTSLGMLQAFGRA</sequence>
<dbReference type="AlphaFoldDB" id="A0A3S5IT99"/>
<feature type="compositionally biased region" description="Gly residues" evidence="1">
    <location>
        <begin position="262"/>
        <end position="278"/>
    </location>
</feature>
<evidence type="ECO:0000313" key="3">
    <source>
        <dbReference type="Proteomes" id="UP000284403"/>
    </source>
</evidence>
<dbReference type="Gene3D" id="3.30.160.60">
    <property type="entry name" value="Classic Zinc Finger"/>
    <property type="match status" value="1"/>
</dbReference>
<proteinExistence type="predicted"/>
<dbReference type="OrthoDB" id="265955at2759"/>
<dbReference type="InterPro" id="IPR026319">
    <property type="entry name" value="ZC2HC1A/B-like"/>
</dbReference>